<dbReference type="EMBL" id="CP036289">
    <property type="protein sequence ID" value="QDU75878.1"/>
    <property type="molecule type" value="Genomic_DNA"/>
</dbReference>
<dbReference type="InterPro" id="IPR027417">
    <property type="entry name" value="P-loop_NTPase"/>
</dbReference>
<evidence type="ECO:0000313" key="2">
    <source>
        <dbReference type="Proteomes" id="UP000318626"/>
    </source>
</evidence>
<dbReference type="Proteomes" id="UP000318626">
    <property type="component" value="Chromosome"/>
</dbReference>
<reference evidence="2" key="1">
    <citation type="submission" date="2019-02" db="EMBL/GenBank/DDBJ databases">
        <title>Deep-cultivation of Planctomycetes and their phenomic and genomic characterization uncovers novel biology.</title>
        <authorList>
            <person name="Wiegand S."/>
            <person name="Jogler M."/>
            <person name="Boedeker C."/>
            <person name="Pinto D."/>
            <person name="Vollmers J."/>
            <person name="Rivas-Marin E."/>
            <person name="Kohn T."/>
            <person name="Peeters S.H."/>
            <person name="Heuer A."/>
            <person name="Rast P."/>
            <person name="Oberbeckmann S."/>
            <person name="Bunk B."/>
            <person name="Jeske O."/>
            <person name="Meyerdierks A."/>
            <person name="Storesund J.E."/>
            <person name="Kallscheuer N."/>
            <person name="Luecker S."/>
            <person name="Lage O.M."/>
            <person name="Pohl T."/>
            <person name="Merkel B.J."/>
            <person name="Hornburger P."/>
            <person name="Mueller R.-W."/>
            <person name="Bruemmer F."/>
            <person name="Labrenz M."/>
            <person name="Spormann A.M."/>
            <person name="Op den Camp H."/>
            <person name="Overmann J."/>
            <person name="Amann R."/>
            <person name="Jetten M.S.M."/>
            <person name="Mascher T."/>
            <person name="Medema M.H."/>
            <person name="Devos D.P."/>
            <person name="Kaster A.-K."/>
            <person name="Ovreas L."/>
            <person name="Rohde M."/>
            <person name="Galperin M.Y."/>
            <person name="Jogler C."/>
        </authorList>
    </citation>
    <scope>NUCLEOTIDE SEQUENCE [LARGE SCALE GENOMIC DNA]</scope>
    <source>
        <strain evidence="2">Pan97</strain>
    </source>
</reference>
<dbReference type="KEGG" id="bvo:Pan97_29200"/>
<protein>
    <submittedName>
        <fullName evidence="1">Recombinase A</fullName>
    </submittedName>
</protein>
<gene>
    <name evidence="1" type="ORF">Pan97_29200</name>
</gene>
<dbReference type="RefSeq" id="WP_144973568.1">
    <property type="nucleotide sequence ID" value="NZ_CP036289.1"/>
</dbReference>
<dbReference type="OrthoDB" id="211159at2"/>
<keyword evidence="2" id="KW-1185">Reference proteome</keyword>
<sequence>MSTDHHFNDPRQTIADLQQQIRSLERGTVSTEITIRKTGCLALDTMFPQQGVRPGSLVEWIESGTASGAGTLSLLIGRQVCQPMRPIFLIDPRQQLYPPSLAALGIDLSRLVLVRPTTKRDALWACEEALRSRSAGIVWAQIDHLSVTAARRLRLAVEDSESVCFLIRPHQALQQPSWAEVRLVVEPQPSHSESPRYRVSVAYSQGRTLRSTTDIQIDRHRGTIDEFSHPATKGSLLLVS</sequence>
<evidence type="ECO:0000313" key="1">
    <source>
        <dbReference type="EMBL" id="QDU75878.1"/>
    </source>
</evidence>
<organism evidence="1 2">
    <name type="scientific">Bremerella volcania</name>
    <dbReference type="NCBI Taxonomy" id="2527984"/>
    <lineage>
        <taxon>Bacteria</taxon>
        <taxon>Pseudomonadati</taxon>
        <taxon>Planctomycetota</taxon>
        <taxon>Planctomycetia</taxon>
        <taxon>Pirellulales</taxon>
        <taxon>Pirellulaceae</taxon>
        <taxon>Bremerella</taxon>
    </lineage>
</organism>
<dbReference type="Gene3D" id="3.40.50.300">
    <property type="entry name" value="P-loop containing nucleotide triphosphate hydrolases"/>
    <property type="match status" value="1"/>
</dbReference>
<name>A0A518C9H5_9BACT</name>
<dbReference type="AlphaFoldDB" id="A0A518C9H5"/>
<dbReference type="SUPFAM" id="SSF52540">
    <property type="entry name" value="P-loop containing nucleoside triphosphate hydrolases"/>
    <property type="match status" value="1"/>
</dbReference>
<accession>A0A518C9H5</accession>
<proteinExistence type="predicted"/>